<dbReference type="CDD" id="cd00761">
    <property type="entry name" value="Glyco_tranf_GTA_type"/>
    <property type="match status" value="1"/>
</dbReference>
<dbReference type="Pfam" id="PF00535">
    <property type="entry name" value="Glycos_transf_2"/>
    <property type="match status" value="1"/>
</dbReference>
<evidence type="ECO:0000259" key="1">
    <source>
        <dbReference type="Pfam" id="PF00535"/>
    </source>
</evidence>
<evidence type="ECO:0000313" key="2">
    <source>
        <dbReference type="EMBL" id="PZX14277.1"/>
    </source>
</evidence>
<evidence type="ECO:0000313" key="3">
    <source>
        <dbReference type="Proteomes" id="UP000249239"/>
    </source>
</evidence>
<dbReference type="GO" id="GO:0016758">
    <property type="term" value="F:hexosyltransferase activity"/>
    <property type="evidence" value="ECO:0007669"/>
    <property type="project" value="UniProtKB-ARBA"/>
</dbReference>
<dbReference type="AlphaFoldDB" id="A0A2W7N7V5"/>
<proteinExistence type="predicted"/>
<dbReference type="PANTHER" id="PTHR22916">
    <property type="entry name" value="GLYCOSYLTRANSFERASE"/>
    <property type="match status" value="1"/>
</dbReference>
<dbReference type="Gene3D" id="3.90.550.10">
    <property type="entry name" value="Spore Coat Polysaccharide Biosynthesis Protein SpsA, Chain A"/>
    <property type="match status" value="1"/>
</dbReference>
<organism evidence="2 3">
    <name type="scientific">Breznakibacter xylanolyticus</name>
    <dbReference type="NCBI Taxonomy" id="990"/>
    <lineage>
        <taxon>Bacteria</taxon>
        <taxon>Pseudomonadati</taxon>
        <taxon>Bacteroidota</taxon>
        <taxon>Bacteroidia</taxon>
        <taxon>Marinilabiliales</taxon>
        <taxon>Marinilabiliaceae</taxon>
        <taxon>Breznakibacter</taxon>
    </lineage>
</organism>
<keyword evidence="2" id="KW-0808">Transferase</keyword>
<dbReference type="Proteomes" id="UP000249239">
    <property type="component" value="Unassembled WGS sequence"/>
</dbReference>
<comment type="caution">
    <text evidence="2">The sequence shown here is derived from an EMBL/GenBank/DDBJ whole genome shotgun (WGS) entry which is preliminary data.</text>
</comment>
<accession>A0A2W7N7V5</accession>
<dbReference type="SUPFAM" id="SSF53448">
    <property type="entry name" value="Nucleotide-diphospho-sugar transferases"/>
    <property type="match status" value="1"/>
</dbReference>
<keyword evidence="3" id="KW-1185">Reference proteome</keyword>
<dbReference type="InterPro" id="IPR001173">
    <property type="entry name" value="Glyco_trans_2-like"/>
</dbReference>
<dbReference type="EMBL" id="QKZK01000021">
    <property type="protein sequence ID" value="PZX14277.1"/>
    <property type="molecule type" value="Genomic_DNA"/>
</dbReference>
<name>A0A2W7N7V5_9BACT</name>
<protein>
    <submittedName>
        <fullName evidence="2">GT2 family glycosyltransferase</fullName>
    </submittedName>
</protein>
<sequence length="319" mass="36626">MENSELVSVIITTYRRPRYLKETLESVMGQTYRNIEVIVVDDGTPGDENYLICRQWPAIRYLKISNTGSPIVPRNVGFKQSKGLFVAFLDDDDIWMPEKIMTQVQILKQNPDFGLVHGSCYVIDGEGESTGEVVGRLKNRSEKHGQVFDRMVGRFTVMMPTPLIRREWVELVGGFNENIPAAGEDMEFFCHLAFYTPFFYLDQPLAFYRIHGSGISVKNPLYVSLPLVLFRLVKKLRRHGLSIHRFRIIRKQLLVWQIEKIHDFGSLGTVLANCLLMSPCFFMNPVLGLSMVKKIIMVVLNRISNNCTERGRVETRMAV</sequence>
<dbReference type="PANTHER" id="PTHR22916:SF3">
    <property type="entry name" value="UDP-GLCNAC:BETAGAL BETA-1,3-N-ACETYLGLUCOSAMINYLTRANSFERASE-LIKE PROTEIN 1"/>
    <property type="match status" value="1"/>
</dbReference>
<reference evidence="2 3" key="1">
    <citation type="submission" date="2018-06" db="EMBL/GenBank/DDBJ databases">
        <title>Genomic Encyclopedia of Archaeal and Bacterial Type Strains, Phase II (KMG-II): from individual species to whole genera.</title>
        <authorList>
            <person name="Goeker M."/>
        </authorList>
    </citation>
    <scope>NUCLEOTIDE SEQUENCE [LARGE SCALE GENOMIC DNA]</scope>
    <source>
        <strain evidence="2 3">DSM 6779</strain>
    </source>
</reference>
<dbReference type="InterPro" id="IPR029044">
    <property type="entry name" value="Nucleotide-diphossugar_trans"/>
</dbReference>
<gene>
    <name evidence="2" type="ORF">LX69_02457</name>
</gene>
<dbReference type="RefSeq" id="WP_170124364.1">
    <property type="nucleotide sequence ID" value="NZ_QKZK01000021.1"/>
</dbReference>
<feature type="domain" description="Glycosyltransferase 2-like" evidence="1">
    <location>
        <begin position="8"/>
        <end position="133"/>
    </location>
</feature>